<protein>
    <submittedName>
        <fullName evidence="1">Uncharacterized protein</fullName>
    </submittedName>
</protein>
<proteinExistence type="predicted"/>
<dbReference type="Proteomes" id="UP001281147">
    <property type="component" value="Unassembled WGS sequence"/>
</dbReference>
<evidence type="ECO:0000313" key="1">
    <source>
        <dbReference type="EMBL" id="KAK3725025.1"/>
    </source>
</evidence>
<keyword evidence="2" id="KW-1185">Reference proteome</keyword>
<evidence type="ECO:0000313" key="2">
    <source>
        <dbReference type="Proteomes" id="UP001281147"/>
    </source>
</evidence>
<reference evidence="1" key="1">
    <citation type="submission" date="2023-07" db="EMBL/GenBank/DDBJ databases">
        <title>Black Yeasts Isolated from many extreme environments.</title>
        <authorList>
            <person name="Coleine C."/>
            <person name="Stajich J.E."/>
            <person name="Selbmann L."/>
        </authorList>
    </citation>
    <scope>NUCLEOTIDE SEQUENCE</scope>
    <source>
        <strain evidence="1">CCFEE 5714</strain>
    </source>
</reference>
<comment type="caution">
    <text evidence="1">The sequence shown here is derived from an EMBL/GenBank/DDBJ whole genome shotgun (WGS) entry which is preliminary data.</text>
</comment>
<organism evidence="1 2">
    <name type="scientific">Vermiconidia calcicola</name>
    <dbReference type="NCBI Taxonomy" id="1690605"/>
    <lineage>
        <taxon>Eukaryota</taxon>
        <taxon>Fungi</taxon>
        <taxon>Dikarya</taxon>
        <taxon>Ascomycota</taxon>
        <taxon>Pezizomycotina</taxon>
        <taxon>Dothideomycetes</taxon>
        <taxon>Dothideomycetidae</taxon>
        <taxon>Mycosphaerellales</taxon>
        <taxon>Extremaceae</taxon>
        <taxon>Vermiconidia</taxon>
    </lineage>
</organism>
<name>A0ACC3NYV6_9PEZI</name>
<sequence>MAAVNFSPSGFSYAQAAKGRASTATSQAPSSKVTSGAATPATGTLGELTPGGNWADDVEASVGEKKTESPPIRQDESKSPLTKDGTVELANSEEKQSTVSGVSSPDLAASSSTTTNQDDSSSAPNASSSESTWETKSQTSEPAWIAERKERQSNPQQNEKPTKSDKKAKEASPSSPPPSVALHDAPLPTVNPWQKRAEEAKAKTTTAPPKAAPAAPASEAANPKENQKPRPESRRKANSVASIPAESLATSSDESKKHGGLHPKHASDARSSSFRQSAKLSPEGTRSDSPLAGASRGIPSERSSLPNMTAPPPSVRDEVSWPTPDTADKGRKGSIEKEATEKREDEPTPTTKRKKQEWKPIPVVPTVIYETPSMNESKEKRARPSPGGEKAGRGGSGVRGRGGYRGTPNGTNGADRHTSRSTSSPTNQDSDAPIPPRRAPNTSDREAMAPPPRPTRSSSAGPRHGQKEGSIAERGARGQNFTHAGPVDSNVQDAAKSTYAATNGFPKSYTETRRTKSPKTTDQSASEEEQLPKLIPRRSSIGTQTEETSNRGDVSARDGPLIRMVPSDNKLKENAWAGAPRGGKRGGRGRGGNGTREVVNGHPAAHGYGTNYATDFAAAPPYGAPPSPSAYQGSRGNHHSTYPSPGRGGWRGNPRSLSTPFENYYNQQRFGAPYPGAQAQMPGIQPFVPGMYDMSGYPMSAAPYPQQMEPNALMNMVGMQIEYYFSIDNLLKDMFLRKHMDSQGFVYLDVVANFNRIKQLTTDKDLIRTVCISSEVIEIRVGEDGKERLRKREGWDQFLLPMEQREATAQNNGPEQLERPERPQISLNSTPPQFRGPASAGLPHIHPRYDRRSYDSSYGMLNGYPPHFAAYGGFPEPGYGGDMTNGEESRGRAAKSPMRENVTSPTTQPRAVTAEASDAEPDAFLDDQISVLAVVVKTHEQRPAYHSAASRTFSNGSIDSRNILAETDKPSEGKPLLTPNGETLVNGSEGSSDLSLHPSPSKTRSRDRTPANADVNVFWVKDQDYAVEGLPPGLTPEPYEKLRSKALGERNHAATGTCPYDLDVLYQFWCHFLLRNFNNRMYSEFKHYANEDANQRHTFTGLHNLVQFYSKSLLSDSLIRDRVVKDYVELVKNEPPRMEGAAWKQLCSVWRNGAFKIKNRKKLRVEIGDELHAKLEKLDGKLDKIDT</sequence>
<dbReference type="EMBL" id="JAUTXU010000003">
    <property type="protein sequence ID" value="KAK3725025.1"/>
    <property type="molecule type" value="Genomic_DNA"/>
</dbReference>
<gene>
    <name evidence="1" type="ORF">LTR37_000535</name>
</gene>
<accession>A0ACC3NYV6</accession>